<evidence type="ECO:0000256" key="2">
    <source>
        <dbReference type="PROSITE-ProRule" id="PRU00108"/>
    </source>
</evidence>
<dbReference type="Pfam" id="PF00046">
    <property type="entry name" value="Homeodomain"/>
    <property type="match status" value="1"/>
</dbReference>
<comment type="caution">
    <text evidence="6">The sequence shown here is derived from an EMBL/GenBank/DDBJ whole genome shotgun (WGS) entry which is preliminary data.</text>
</comment>
<keyword evidence="2 3" id="KW-0371">Homeobox</keyword>
<evidence type="ECO:0000259" key="5">
    <source>
        <dbReference type="PROSITE" id="PS50071"/>
    </source>
</evidence>
<evidence type="ECO:0000313" key="6">
    <source>
        <dbReference type="EMBL" id="KAJ8418010.1"/>
    </source>
</evidence>
<accession>A0AAD7TBS7</accession>
<feature type="compositionally biased region" description="Polar residues" evidence="4">
    <location>
        <begin position="48"/>
        <end position="61"/>
    </location>
</feature>
<evidence type="ECO:0000256" key="1">
    <source>
        <dbReference type="ARBA" id="ARBA00004123"/>
    </source>
</evidence>
<comment type="subcellular location">
    <subcellularLocation>
        <location evidence="1 2 3">Nucleus</location>
    </subcellularLocation>
</comment>
<feature type="region of interest" description="Disordered" evidence="4">
    <location>
        <begin position="37"/>
        <end position="116"/>
    </location>
</feature>
<keyword evidence="2 3" id="KW-0539">Nucleus</keyword>
<dbReference type="GO" id="GO:0005634">
    <property type="term" value="C:nucleus"/>
    <property type="evidence" value="ECO:0007669"/>
    <property type="project" value="UniProtKB-SubCell"/>
</dbReference>
<dbReference type="PANTHER" id="PTHR24333:SF5">
    <property type="entry name" value="VENT HOMEOBOX"/>
    <property type="match status" value="1"/>
</dbReference>
<organism evidence="6 7">
    <name type="scientific">Aldrovandia affinis</name>
    <dbReference type="NCBI Taxonomy" id="143900"/>
    <lineage>
        <taxon>Eukaryota</taxon>
        <taxon>Metazoa</taxon>
        <taxon>Chordata</taxon>
        <taxon>Craniata</taxon>
        <taxon>Vertebrata</taxon>
        <taxon>Euteleostomi</taxon>
        <taxon>Actinopterygii</taxon>
        <taxon>Neopterygii</taxon>
        <taxon>Teleostei</taxon>
        <taxon>Notacanthiformes</taxon>
        <taxon>Halosauridae</taxon>
        <taxon>Aldrovandia</taxon>
    </lineage>
</organism>
<dbReference type="GO" id="GO:0003677">
    <property type="term" value="F:DNA binding"/>
    <property type="evidence" value="ECO:0007669"/>
    <property type="project" value="UniProtKB-UniRule"/>
</dbReference>
<name>A0AAD7TBS7_9TELE</name>
<feature type="domain" description="Homeobox" evidence="5">
    <location>
        <begin position="118"/>
        <end position="178"/>
    </location>
</feature>
<evidence type="ECO:0000256" key="4">
    <source>
        <dbReference type="SAM" id="MobiDB-lite"/>
    </source>
</evidence>
<dbReference type="CDD" id="cd00086">
    <property type="entry name" value="homeodomain"/>
    <property type="match status" value="1"/>
</dbReference>
<proteinExistence type="predicted"/>
<dbReference type="InterPro" id="IPR001356">
    <property type="entry name" value="HD"/>
</dbReference>
<dbReference type="PANTHER" id="PTHR24333">
    <property type="entry name" value="HOMEO BOX HB9 LIKE A-RELATED"/>
    <property type="match status" value="1"/>
</dbReference>
<gene>
    <name evidence="6" type="ORF">AAFF_G00137190</name>
</gene>
<dbReference type="InterPro" id="IPR009057">
    <property type="entry name" value="Homeodomain-like_sf"/>
</dbReference>
<keyword evidence="7" id="KW-1185">Reference proteome</keyword>
<dbReference type="Gene3D" id="1.10.10.60">
    <property type="entry name" value="Homeodomain-like"/>
    <property type="match status" value="1"/>
</dbReference>
<protein>
    <recommendedName>
        <fullName evidence="5">Homeobox domain-containing protein</fullName>
    </recommendedName>
</protein>
<evidence type="ECO:0000256" key="3">
    <source>
        <dbReference type="RuleBase" id="RU000682"/>
    </source>
</evidence>
<dbReference type="EMBL" id="JAINUG010000002">
    <property type="protein sequence ID" value="KAJ8418010.1"/>
    <property type="molecule type" value="Genomic_DNA"/>
</dbReference>
<feature type="DNA-binding region" description="Homeobox" evidence="2">
    <location>
        <begin position="120"/>
        <end position="179"/>
    </location>
</feature>
<dbReference type="PROSITE" id="PS50071">
    <property type="entry name" value="HOMEOBOX_2"/>
    <property type="match status" value="1"/>
</dbReference>
<sequence length="245" mass="28316">MVKSFSVDWMARSHYEILTEQDTKLLENTSTHFRKHIPCTVQPRPPTCYTNNSVQLKPNVTTDDKDKQSCSNDPSSPTGSSSPSFSENSGYSSGYESEATAVESPSTEEDNERENAEMIHRRARTKFTSEQIYKLERTFKKHKYLDPTERIKTAAKLNLSETQVRTWFQNRRMKLKREVQDWSTEHLAPGLMFPAMFLPRAPAFQHHGSLGQRLPFIQAAHAVYQHPMPQNPTQHTQHPMHAMYY</sequence>
<keyword evidence="2 3" id="KW-0238">DNA-binding</keyword>
<dbReference type="SUPFAM" id="SSF46689">
    <property type="entry name" value="Homeodomain-like"/>
    <property type="match status" value="1"/>
</dbReference>
<dbReference type="AlphaFoldDB" id="A0AAD7TBS7"/>
<dbReference type="InterPro" id="IPR050848">
    <property type="entry name" value="Homeobox_TF"/>
</dbReference>
<feature type="compositionally biased region" description="Low complexity" evidence="4">
    <location>
        <begin position="69"/>
        <end position="98"/>
    </location>
</feature>
<evidence type="ECO:0000313" key="7">
    <source>
        <dbReference type="Proteomes" id="UP001221898"/>
    </source>
</evidence>
<reference evidence="6" key="1">
    <citation type="journal article" date="2023" name="Science">
        <title>Genome structures resolve the early diversification of teleost fishes.</title>
        <authorList>
            <person name="Parey E."/>
            <person name="Louis A."/>
            <person name="Montfort J."/>
            <person name="Bouchez O."/>
            <person name="Roques C."/>
            <person name="Iampietro C."/>
            <person name="Lluch J."/>
            <person name="Castinel A."/>
            <person name="Donnadieu C."/>
            <person name="Desvignes T."/>
            <person name="Floi Bucao C."/>
            <person name="Jouanno E."/>
            <person name="Wen M."/>
            <person name="Mejri S."/>
            <person name="Dirks R."/>
            <person name="Jansen H."/>
            <person name="Henkel C."/>
            <person name="Chen W.J."/>
            <person name="Zahm M."/>
            <person name="Cabau C."/>
            <person name="Klopp C."/>
            <person name="Thompson A.W."/>
            <person name="Robinson-Rechavi M."/>
            <person name="Braasch I."/>
            <person name="Lecointre G."/>
            <person name="Bobe J."/>
            <person name="Postlethwait J.H."/>
            <person name="Berthelot C."/>
            <person name="Roest Crollius H."/>
            <person name="Guiguen Y."/>
        </authorList>
    </citation>
    <scope>NUCLEOTIDE SEQUENCE</scope>
    <source>
        <strain evidence="6">NC1722</strain>
    </source>
</reference>
<dbReference type="SMART" id="SM00389">
    <property type="entry name" value="HOX"/>
    <property type="match status" value="1"/>
</dbReference>
<dbReference type="Proteomes" id="UP001221898">
    <property type="component" value="Unassembled WGS sequence"/>
</dbReference>